<dbReference type="KEGG" id="aten:116307119"/>
<sequence length="998" mass="114564">MIGLFYRRKFFFLLATVIGMFIYTILSKDYLNIQNYQVQSYAKRDDNKEAVDENEEQKSSIQSQQVQLDSQSQTSTNPALANEPDLDKLPSSTDSPTERKDQKGISDNWLQDDHEHGWNIDTPSPLMQHVNSDPSVKEEAQQNGKGTVADHTNNFSTMADAKDMVEFSNADQERKTLDNSINESFFDPNALMFHDNNNLEEHQSQAEQKLDIQNKKKILKTLLNDEPNSHLLPFSICPFLGIRESKVNPWLNDSLNEVRCRPKTPSEKACKEAYMAYNVHLSPLTCEKQGIANEICNFKEDGTIECDMSPCTDNYVYLSGVDPDYGIVTNDNTAFLMKSNKELERLVYDYSKSSSENGFNFCFLKCKCLGCSTTSLFLEQLIIFQPKIPNGPLLELPLINFNIITLDSVSRAHFYRSLPKTVEVLRRIVHDPRLEATVLDFELFQSMADYTFHNIRTLMSGKTDSDYKAHKKQHYEIEYLFSILKSKGYHTLLQEDSCWYDEWGSLYTDNLFQGKQPQNLEDFSSRWKTFKKQVEKYYIDDFGLSHFSCKALQRYNITNQFNRPKKICFGGKVFAEYFLDYNEKVFKQKRTSKTPIFAHTHLNTGHEISGTRIKQLDQRLSEFFLNMAGQENTLTLVLSDHGPKTTTYAFRTMDGRAEIYDALLFAILPEKTASFLGYHRTKALITNQKRLLTTLELHHTLVSIGNLDKENSGSTQLEGIFAEIPSNRSCSDISMRSAAVCKCDGWEKTFSTNHPSLTWLAELALGTLNNRIQTEFMENIDSWGGFGNCQRLAGKTFEKIRRRSVGDNYLVTMDLIVIPESEIFEVQIEYPKIPRQSNNNVTLTHLSRISIYRRFDTCKDDTVNLTICVCKSRKYSSYGNRQWIKMDSRKHLLKILARSKNFGAKVKFTDLHANCLVMITRTHSARTSAFEIANACSDRSYKIKVSGKSRGQAIVSSPLPLILTVEPLTAHFLFSVYHLERPYGFKATTSYKAYFIED</sequence>
<feature type="compositionally biased region" description="Polar residues" evidence="1">
    <location>
        <begin position="141"/>
        <end position="151"/>
    </location>
</feature>
<name>A0A6P8J0X2_ACTTE</name>
<dbReference type="AlphaFoldDB" id="A0A6P8J0X2"/>
<evidence type="ECO:0000256" key="1">
    <source>
        <dbReference type="SAM" id="MobiDB-lite"/>
    </source>
</evidence>
<evidence type="ECO:0000313" key="2">
    <source>
        <dbReference type="Proteomes" id="UP000515163"/>
    </source>
</evidence>
<dbReference type="SUPFAM" id="SSF53649">
    <property type="entry name" value="Alkaline phosphatase-like"/>
    <property type="match status" value="1"/>
</dbReference>
<dbReference type="PANTHER" id="PTHR10974">
    <property type="entry name" value="FI08016P-RELATED"/>
    <property type="match status" value="1"/>
</dbReference>
<dbReference type="PANTHER" id="PTHR10974:SF39">
    <property type="entry name" value="E2F TRANSCRIPTION FACTOR CC-MB DOMAIN-CONTAINING PROTEIN"/>
    <property type="match status" value="1"/>
</dbReference>
<dbReference type="InterPro" id="IPR017850">
    <property type="entry name" value="Alkaline_phosphatase_core_sf"/>
</dbReference>
<dbReference type="Pfam" id="PF02995">
    <property type="entry name" value="DUF229"/>
    <property type="match status" value="1"/>
</dbReference>
<dbReference type="InterPro" id="IPR004245">
    <property type="entry name" value="DUF229"/>
</dbReference>
<proteinExistence type="predicted"/>
<protein>
    <submittedName>
        <fullName evidence="3">Uncharacterized protein LOC116307119</fullName>
    </submittedName>
</protein>
<evidence type="ECO:0000313" key="3">
    <source>
        <dbReference type="RefSeq" id="XP_031573129.1"/>
    </source>
</evidence>
<dbReference type="OrthoDB" id="413313at2759"/>
<dbReference type="GO" id="GO:0005615">
    <property type="term" value="C:extracellular space"/>
    <property type="evidence" value="ECO:0007669"/>
    <property type="project" value="TreeGrafter"/>
</dbReference>
<keyword evidence="2" id="KW-1185">Reference proteome</keyword>
<gene>
    <name evidence="3" type="primary">LOC116307119</name>
</gene>
<dbReference type="Gene3D" id="3.40.720.10">
    <property type="entry name" value="Alkaline Phosphatase, subunit A"/>
    <property type="match status" value="1"/>
</dbReference>
<dbReference type="RefSeq" id="XP_031573129.1">
    <property type="nucleotide sequence ID" value="XM_031717269.1"/>
</dbReference>
<dbReference type="GeneID" id="116307119"/>
<dbReference type="Proteomes" id="UP000515163">
    <property type="component" value="Unplaced"/>
</dbReference>
<organism evidence="2 3">
    <name type="scientific">Actinia tenebrosa</name>
    <name type="common">Australian red waratah sea anemone</name>
    <dbReference type="NCBI Taxonomy" id="6105"/>
    <lineage>
        <taxon>Eukaryota</taxon>
        <taxon>Metazoa</taxon>
        <taxon>Cnidaria</taxon>
        <taxon>Anthozoa</taxon>
        <taxon>Hexacorallia</taxon>
        <taxon>Actiniaria</taxon>
        <taxon>Actiniidae</taxon>
        <taxon>Actinia</taxon>
    </lineage>
</organism>
<feature type="region of interest" description="Disordered" evidence="1">
    <location>
        <begin position="46"/>
        <end position="151"/>
    </location>
</feature>
<reference evidence="3" key="1">
    <citation type="submission" date="2025-08" db="UniProtKB">
        <authorList>
            <consortium name="RefSeq"/>
        </authorList>
    </citation>
    <scope>IDENTIFICATION</scope>
    <source>
        <tissue evidence="3">Tentacle</tissue>
    </source>
</reference>
<dbReference type="InParanoid" id="A0A6P8J0X2"/>
<accession>A0A6P8J0X2</accession>
<feature type="compositionally biased region" description="Low complexity" evidence="1">
    <location>
        <begin position="59"/>
        <end position="75"/>
    </location>
</feature>